<feature type="domain" description="EthD" evidence="1">
    <location>
        <begin position="12"/>
        <end position="90"/>
    </location>
</feature>
<dbReference type="RefSeq" id="WP_061970393.1">
    <property type="nucleotide sequence ID" value="NZ_FNBZ01000003.1"/>
</dbReference>
<dbReference type="Proteomes" id="UP000199468">
    <property type="component" value="Unassembled WGS sequence"/>
</dbReference>
<protein>
    <recommendedName>
        <fullName evidence="1">EthD domain-containing protein</fullName>
    </recommendedName>
</protein>
<comment type="caution">
    <text evidence="2">The sequence shown here is derived from an EMBL/GenBank/DDBJ whole genome shotgun (WGS) entry which is preliminary data.</text>
</comment>
<dbReference type="Pfam" id="PF07110">
    <property type="entry name" value="EthD"/>
    <property type="match status" value="1"/>
</dbReference>
<gene>
    <name evidence="2" type="ORF">SAMN05421844_10344</name>
</gene>
<organism evidence="2 3">
    <name type="scientific">Bosea robiniae</name>
    <dbReference type="NCBI Taxonomy" id="1036780"/>
    <lineage>
        <taxon>Bacteria</taxon>
        <taxon>Pseudomonadati</taxon>
        <taxon>Pseudomonadota</taxon>
        <taxon>Alphaproteobacteria</taxon>
        <taxon>Hyphomicrobiales</taxon>
        <taxon>Boseaceae</taxon>
        <taxon>Bosea</taxon>
    </lineage>
</organism>
<name>A0ABY0NU74_9HYPH</name>
<dbReference type="NCBIfam" id="TIGR02118">
    <property type="entry name" value="EthD family reductase"/>
    <property type="match status" value="1"/>
</dbReference>
<dbReference type="InterPro" id="IPR009799">
    <property type="entry name" value="EthD_dom"/>
</dbReference>
<evidence type="ECO:0000313" key="2">
    <source>
        <dbReference type="EMBL" id="SDG14117.1"/>
    </source>
</evidence>
<accession>A0ABY0NU74</accession>
<evidence type="ECO:0000259" key="1">
    <source>
        <dbReference type="Pfam" id="PF07110"/>
    </source>
</evidence>
<dbReference type="EMBL" id="FNBZ01000003">
    <property type="protein sequence ID" value="SDG14117.1"/>
    <property type="molecule type" value="Genomic_DNA"/>
</dbReference>
<sequence length="203" mass="22704">MFKRMSILEKRPGDEQAFFSRYWEERHGPLVARLPFIRAYVQNHVEQQYEPSSFRVGGIVELQFDDASAMDEAFSAEGSKAVIADEANFLGNAAGYIIGDSTVRMAGELGKLVVLLSHDDRRAGTKEFETAVRQLPGFVQFIRDDVASTITRPGSAQPGQRVDSFFHIYFDGTADADRAGPKVARMADTFKLGVFRMRTTRIV</sequence>
<evidence type="ECO:0000313" key="3">
    <source>
        <dbReference type="Proteomes" id="UP000199468"/>
    </source>
</evidence>
<dbReference type="Gene3D" id="3.30.70.100">
    <property type="match status" value="1"/>
</dbReference>
<dbReference type="SUPFAM" id="SSF54909">
    <property type="entry name" value="Dimeric alpha+beta barrel"/>
    <property type="match status" value="1"/>
</dbReference>
<keyword evidence="3" id="KW-1185">Reference proteome</keyword>
<reference evidence="2 3" key="1">
    <citation type="submission" date="2016-10" db="EMBL/GenBank/DDBJ databases">
        <authorList>
            <person name="Varghese N."/>
            <person name="Submissions S."/>
        </authorList>
    </citation>
    <scope>NUCLEOTIDE SEQUENCE [LARGE SCALE GENOMIC DNA]</scope>
    <source>
        <strain evidence="2 3">DSM 26672</strain>
    </source>
</reference>
<dbReference type="InterPro" id="IPR011008">
    <property type="entry name" value="Dimeric_a/b-barrel"/>
</dbReference>
<proteinExistence type="predicted"/>